<keyword evidence="14" id="KW-1185">Reference proteome</keyword>
<dbReference type="Gene3D" id="3.30.70.360">
    <property type="match status" value="1"/>
</dbReference>
<dbReference type="Pfam" id="PF07687">
    <property type="entry name" value="M20_dimer"/>
    <property type="match status" value="1"/>
</dbReference>
<evidence type="ECO:0000256" key="1">
    <source>
        <dbReference type="ARBA" id="ARBA00001941"/>
    </source>
</evidence>
<proteinExistence type="inferred from homology"/>
<dbReference type="InterPro" id="IPR002933">
    <property type="entry name" value="Peptidase_M20"/>
</dbReference>
<protein>
    <recommendedName>
        <fullName evidence="6">Probable succinyl-diaminopimelate desuccinylase</fullName>
        <ecNumber evidence="5">3.5.1.18</ecNumber>
    </recommendedName>
</protein>
<comment type="caution">
    <text evidence="13">The sequence shown here is derived from an EMBL/GenBank/DDBJ whole genome shotgun (WGS) entry which is preliminary data.</text>
</comment>
<dbReference type="InterPro" id="IPR036264">
    <property type="entry name" value="Bact_exopeptidase_dim_dom"/>
</dbReference>
<evidence type="ECO:0000256" key="8">
    <source>
        <dbReference type="ARBA" id="ARBA00022801"/>
    </source>
</evidence>
<evidence type="ECO:0000313" key="14">
    <source>
        <dbReference type="Proteomes" id="UP000315648"/>
    </source>
</evidence>
<keyword evidence="10" id="KW-0170">Cobalt</keyword>
<dbReference type="GO" id="GO:0009089">
    <property type="term" value="P:lysine biosynthetic process via diaminopimelate"/>
    <property type="evidence" value="ECO:0007669"/>
    <property type="project" value="UniProtKB-UniPathway"/>
</dbReference>
<dbReference type="AlphaFoldDB" id="A0A556QGU2"/>
<comment type="pathway">
    <text evidence="3">Amino-acid biosynthesis; L-lysine biosynthesis via DAP pathway; LL-2,6-diaminopimelate from (S)-tetrahydrodipicolinate (succinylase route): step 3/3.</text>
</comment>
<dbReference type="InterPro" id="IPR011650">
    <property type="entry name" value="Peptidase_M20_dimer"/>
</dbReference>
<dbReference type="EC" id="3.5.1.18" evidence="5"/>
<dbReference type="PANTHER" id="PTHR43808:SF32">
    <property type="entry name" value="ARGE_DAPE-RELATED DEACYLASE"/>
    <property type="match status" value="1"/>
</dbReference>
<evidence type="ECO:0000256" key="2">
    <source>
        <dbReference type="ARBA" id="ARBA00001947"/>
    </source>
</evidence>
<dbReference type="InterPro" id="IPR010182">
    <property type="entry name" value="ArgE/DapE"/>
</dbReference>
<dbReference type="UniPathway" id="UPA00034">
    <property type="reaction ID" value="UER00021"/>
</dbReference>
<dbReference type="Proteomes" id="UP000315648">
    <property type="component" value="Unassembled WGS sequence"/>
</dbReference>
<dbReference type="OrthoDB" id="9792335at2"/>
<sequence>MFIASRGVATRLVFGAMSPFDYIDAHSDDLIELLQRSVRIPTVNPPGDHYDEITNLLAAELTSAGLKTRRFPVPRALLKQTLPADQHGYPRYNVLGKLAVRGAKKTVHFNAHYDVVPVSGDWKHGSPFSGAVDAGWIYGRGTADMKGSHAALLLALRALKATGTAPKMNVEVSFTADEETDSELGAGWLVKHAPIRPDYAIVMEGGEGNGICCGHNGVVWLNVTVHGKAAHGSRPDQGINALEKMSALVRSLDAYKRVLTKRTFTSPDGVVKTPTINVGGMFASGPGGKINTVPALASFSIDRRVLPVESVAAVERELRAFLRDAAKAIPQCRITVEKVSHNHPSFTSPDDPFFTAMAECVTQVRKQKGVFRTSYGFNDMHFFSHHLKIPTLGYGPGGDNCHAVDERASVRELVASAKIYARLLTTFAG</sequence>
<evidence type="ECO:0000256" key="7">
    <source>
        <dbReference type="ARBA" id="ARBA00022723"/>
    </source>
</evidence>
<dbReference type="InterPro" id="IPR050072">
    <property type="entry name" value="Peptidase_M20A"/>
</dbReference>
<feature type="domain" description="Peptidase M20 dimerisation" evidence="12">
    <location>
        <begin position="214"/>
        <end position="327"/>
    </location>
</feature>
<dbReference type="PROSITE" id="PS00759">
    <property type="entry name" value="ARGE_DAPE_CPG2_2"/>
    <property type="match status" value="1"/>
</dbReference>
<evidence type="ECO:0000256" key="3">
    <source>
        <dbReference type="ARBA" id="ARBA00005130"/>
    </source>
</evidence>
<comment type="similarity">
    <text evidence="4">Belongs to the peptidase M20A family.</text>
</comment>
<dbReference type="GO" id="GO:0009014">
    <property type="term" value="F:succinyl-diaminopimelate desuccinylase activity"/>
    <property type="evidence" value="ECO:0007669"/>
    <property type="project" value="UniProtKB-EC"/>
</dbReference>
<evidence type="ECO:0000256" key="4">
    <source>
        <dbReference type="ARBA" id="ARBA00006247"/>
    </source>
</evidence>
<dbReference type="SUPFAM" id="SSF55031">
    <property type="entry name" value="Bacterial exopeptidase dimerisation domain"/>
    <property type="match status" value="1"/>
</dbReference>
<accession>A0A556QGU2</accession>
<dbReference type="NCBIfam" id="TIGR01910">
    <property type="entry name" value="DapE-ArgE"/>
    <property type="match status" value="1"/>
</dbReference>
<keyword evidence="9" id="KW-0862">Zinc</keyword>
<comment type="catalytic activity">
    <reaction evidence="11">
        <text>N-succinyl-(2S,6S)-2,6-diaminopimelate + H2O = (2S,6S)-2,6-diaminopimelate + succinate</text>
        <dbReference type="Rhea" id="RHEA:22608"/>
        <dbReference type="ChEBI" id="CHEBI:15377"/>
        <dbReference type="ChEBI" id="CHEBI:30031"/>
        <dbReference type="ChEBI" id="CHEBI:57609"/>
        <dbReference type="ChEBI" id="CHEBI:58087"/>
        <dbReference type="EC" id="3.5.1.18"/>
    </reaction>
</comment>
<evidence type="ECO:0000256" key="11">
    <source>
        <dbReference type="ARBA" id="ARBA00051301"/>
    </source>
</evidence>
<dbReference type="Gene3D" id="3.40.630.10">
    <property type="entry name" value="Zn peptidases"/>
    <property type="match status" value="1"/>
</dbReference>
<name>A0A556QGU2_9BACT</name>
<keyword evidence="8" id="KW-0378">Hydrolase</keyword>
<reference evidence="13 14" key="1">
    <citation type="submission" date="2019-07" db="EMBL/GenBank/DDBJ databases">
        <title>Description of 53C-WASEF.</title>
        <authorList>
            <person name="Pitt A."/>
            <person name="Hahn M.W."/>
        </authorList>
    </citation>
    <scope>NUCLEOTIDE SEQUENCE [LARGE SCALE GENOMIC DNA]</scope>
    <source>
        <strain evidence="13 14">53C-WASEF</strain>
    </source>
</reference>
<gene>
    <name evidence="13" type="ORF">FPL22_16480</name>
</gene>
<evidence type="ECO:0000259" key="12">
    <source>
        <dbReference type="Pfam" id="PF07687"/>
    </source>
</evidence>
<evidence type="ECO:0000313" key="13">
    <source>
        <dbReference type="EMBL" id="TSJ75855.1"/>
    </source>
</evidence>
<organism evidence="13 14">
    <name type="scientific">Rariglobus hedericola</name>
    <dbReference type="NCBI Taxonomy" id="2597822"/>
    <lineage>
        <taxon>Bacteria</taxon>
        <taxon>Pseudomonadati</taxon>
        <taxon>Verrucomicrobiota</taxon>
        <taxon>Opitutia</taxon>
        <taxon>Opitutales</taxon>
        <taxon>Opitutaceae</taxon>
        <taxon>Rariglobus</taxon>
    </lineage>
</organism>
<keyword evidence="7" id="KW-0479">Metal-binding</keyword>
<dbReference type="InterPro" id="IPR001261">
    <property type="entry name" value="ArgE/DapE_CS"/>
</dbReference>
<evidence type="ECO:0000256" key="5">
    <source>
        <dbReference type="ARBA" id="ARBA00011921"/>
    </source>
</evidence>
<dbReference type="Pfam" id="PF01546">
    <property type="entry name" value="Peptidase_M20"/>
    <property type="match status" value="1"/>
</dbReference>
<dbReference type="GO" id="GO:0046872">
    <property type="term" value="F:metal ion binding"/>
    <property type="evidence" value="ECO:0007669"/>
    <property type="project" value="UniProtKB-KW"/>
</dbReference>
<evidence type="ECO:0000256" key="10">
    <source>
        <dbReference type="ARBA" id="ARBA00023285"/>
    </source>
</evidence>
<dbReference type="PANTHER" id="PTHR43808">
    <property type="entry name" value="ACETYLORNITHINE DEACETYLASE"/>
    <property type="match status" value="1"/>
</dbReference>
<dbReference type="SUPFAM" id="SSF53187">
    <property type="entry name" value="Zn-dependent exopeptidases"/>
    <property type="match status" value="1"/>
</dbReference>
<evidence type="ECO:0000256" key="9">
    <source>
        <dbReference type="ARBA" id="ARBA00022833"/>
    </source>
</evidence>
<dbReference type="EMBL" id="VMBG01000003">
    <property type="protein sequence ID" value="TSJ75855.1"/>
    <property type="molecule type" value="Genomic_DNA"/>
</dbReference>
<comment type="cofactor">
    <cofactor evidence="2">
        <name>Zn(2+)</name>
        <dbReference type="ChEBI" id="CHEBI:29105"/>
    </cofactor>
</comment>
<comment type="cofactor">
    <cofactor evidence="1">
        <name>Co(2+)</name>
        <dbReference type="ChEBI" id="CHEBI:48828"/>
    </cofactor>
</comment>
<evidence type="ECO:0000256" key="6">
    <source>
        <dbReference type="ARBA" id="ARBA00016853"/>
    </source>
</evidence>